<dbReference type="CDD" id="cd00757">
    <property type="entry name" value="ThiF_MoeB_HesA_family"/>
    <property type="match status" value="1"/>
</dbReference>
<feature type="domain" description="THIF-type NAD/FAD binding fold" evidence="1">
    <location>
        <begin position="20"/>
        <end position="258"/>
    </location>
</feature>
<dbReference type="PANTHER" id="PTHR10953:SF102">
    <property type="entry name" value="ADENYLYLTRANSFERASE AND SULFURTRANSFERASE MOCS3"/>
    <property type="match status" value="1"/>
</dbReference>
<evidence type="ECO:0000259" key="1">
    <source>
        <dbReference type="Pfam" id="PF00899"/>
    </source>
</evidence>
<gene>
    <name evidence="2" type="ORF">SAMN04489714_0593</name>
</gene>
<keyword evidence="2" id="KW-0808">Transferase</keyword>
<dbReference type="InterPro" id="IPR045886">
    <property type="entry name" value="ThiF/MoeB/HesA"/>
</dbReference>
<evidence type="ECO:0000313" key="2">
    <source>
        <dbReference type="EMBL" id="SDT88904.1"/>
    </source>
</evidence>
<dbReference type="Pfam" id="PF00899">
    <property type="entry name" value="ThiF"/>
    <property type="match status" value="1"/>
</dbReference>
<organism evidence="2 3">
    <name type="scientific">Schaalia radingae</name>
    <dbReference type="NCBI Taxonomy" id="131110"/>
    <lineage>
        <taxon>Bacteria</taxon>
        <taxon>Bacillati</taxon>
        <taxon>Actinomycetota</taxon>
        <taxon>Actinomycetes</taxon>
        <taxon>Actinomycetales</taxon>
        <taxon>Actinomycetaceae</taxon>
        <taxon>Schaalia</taxon>
    </lineage>
</organism>
<protein>
    <submittedName>
        <fullName evidence="2">Adenylyltransferase and sulfurtransferase</fullName>
    </submittedName>
</protein>
<keyword evidence="2" id="KW-0548">Nucleotidyltransferase</keyword>
<accession>A0ABY0V6B3</accession>
<sequence length="269" mass="28492">MITPLGRAGTALTDEQRERYARPMLLDGMGEEGQRRLLGTSVLVIGAGGLGSPVLMYLAGAGIGHIGIVDSDVLDTSNLHRQVIHSMSELGQAKTDSAARRIADLNPDVDVTCYHLRLTAENVDDLFESFDIIVDATDNFATRYLIDAAATRLGKPEVWGSVLGAAGQVSTFWSGPAARTAGVPVEVRLTDLYACAPREDVVPEGASSPVIGPITGMVGSLMVGEVTKLAAGYGQLLLGRVAFIDTAAGQLRDMTFKRRTSTRISGHPE</sequence>
<dbReference type="Proteomes" id="UP000198976">
    <property type="component" value="Chromosome I"/>
</dbReference>
<dbReference type="RefSeq" id="WP_092648355.1">
    <property type="nucleotide sequence ID" value="NZ_LT629792.1"/>
</dbReference>
<keyword evidence="3" id="KW-1185">Reference proteome</keyword>
<dbReference type="InterPro" id="IPR000594">
    <property type="entry name" value="ThiF_NAD_FAD-bd"/>
</dbReference>
<dbReference type="InterPro" id="IPR035985">
    <property type="entry name" value="Ubiquitin-activating_enz"/>
</dbReference>
<dbReference type="SUPFAM" id="SSF69572">
    <property type="entry name" value="Activating enzymes of the ubiquitin-like proteins"/>
    <property type="match status" value="1"/>
</dbReference>
<evidence type="ECO:0000313" key="3">
    <source>
        <dbReference type="Proteomes" id="UP000198976"/>
    </source>
</evidence>
<name>A0ABY0V6B3_9ACTO</name>
<dbReference type="GO" id="GO:0016779">
    <property type="term" value="F:nucleotidyltransferase activity"/>
    <property type="evidence" value="ECO:0007669"/>
    <property type="project" value="UniProtKB-KW"/>
</dbReference>
<proteinExistence type="predicted"/>
<dbReference type="PANTHER" id="PTHR10953">
    <property type="entry name" value="UBIQUITIN-ACTIVATING ENZYME E1"/>
    <property type="match status" value="1"/>
</dbReference>
<dbReference type="EMBL" id="LT629792">
    <property type="protein sequence ID" value="SDT88904.1"/>
    <property type="molecule type" value="Genomic_DNA"/>
</dbReference>
<reference evidence="2 3" key="1">
    <citation type="submission" date="2016-10" db="EMBL/GenBank/DDBJ databases">
        <authorList>
            <person name="Varghese N."/>
            <person name="Submissions S."/>
        </authorList>
    </citation>
    <scope>NUCLEOTIDE SEQUENCE [LARGE SCALE GENOMIC DNA]</scope>
    <source>
        <strain evidence="2 3">DSM 9169</strain>
    </source>
</reference>
<dbReference type="Gene3D" id="3.40.50.720">
    <property type="entry name" value="NAD(P)-binding Rossmann-like Domain"/>
    <property type="match status" value="1"/>
</dbReference>